<name>A0A6M5YJW8_9BACT</name>
<dbReference type="Gene3D" id="2.60.120.1060">
    <property type="entry name" value="NPCBM/NEW2 domain"/>
    <property type="match status" value="1"/>
</dbReference>
<evidence type="ECO:0000313" key="2">
    <source>
        <dbReference type="EMBL" id="QJW93272.1"/>
    </source>
</evidence>
<dbReference type="KEGG" id="ftj:FTUN_0778"/>
<dbReference type="SMART" id="SM00776">
    <property type="entry name" value="NPCBM"/>
    <property type="match status" value="1"/>
</dbReference>
<dbReference type="Pfam" id="PF08305">
    <property type="entry name" value="NPCBM"/>
    <property type="match status" value="1"/>
</dbReference>
<dbReference type="InterPro" id="IPR038637">
    <property type="entry name" value="NPCBM_sf"/>
</dbReference>
<gene>
    <name evidence="2" type="ORF">FTUN_0778</name>
</gene>
<dbReference type="EMBL" id="CP053452">
    <property type="protein sequence ID" value="QJW93272.1"/>
    <property type="molecule type" value="Genomic_DNA"/>
</dbReference>
<dbReference type="InterPro" id="IPR008979">
    <property type="entry name" value="Galactose-bd-like_sf"/>
</dbReference>
<reference evidence="3" key="1">
    <citation type="submission" date="2020-05" db="EMBL/GenBank/DDBJ databases">
        <title>Frigoriglobus tundricola gen. nov., sp. nov., a psychrotolerant cellulolytic planctomycete of the family Gemmataceae with two divergent copies of 16S rRNA gene.</title>
        <authorList>
            <person name="Kulichevskaya I.S."/>
            <person name="Ivanova A.A."/>
            <person name="Naumoff D.G."/>
            <person name="Beletsky A.V."/>
            <person name="Rijpstra W.I.C."/>
            <person name="Sinninghe Damste J.S."/>
            <person name="Mardanov A.V."/>
            <person name="Ravin N.V."/>
            <person name="Dedysh S.N."/>
        </authorList>
    </citation>
    <scope>NUCLEOTIDE SEQUENCE [LARGE SCALE GENOMIC DNA]</scope>
    <source>
        <strain evidence="3">PL17</strain>
    </source>
</reference>
<dbReference type="InterPro" id="IPR013222">
    <property type="entry name" value="Glyco_hyd_98_carb-bd"/>
</dbReference>
<dbReference type="AlphaFoldDB" id="A0A6M5YJW8"/>
<dbReference type="Proteomes" id="UP000503447">
    <property type="component" value="Chromosome"/>
</dbReference>
<sequence>MPPAIDDRPTVRAVAFQQGAQMPAALRLAVPLVVLLGAAAVPGRAADADAVKEKLFQAKKTYDVELQAFRKAVEDHLNKREDEVRNSGTKKLVDQARAERDRFVSAGEAPPNLPPAVQNPITTARAALNAAYTDAVKEYVRIKEDEAAEAAENEQREFRFTSALAFGKRTHLASLRHYDLKCSNGWFSNNGVCPNKKVKYQVNGEFAPHSIFLHPPTKGTGQVKYPLGGSWTALRATVGVPKIEDNAGHPASALTFEVLGDGKSLWKSEPVTRWNEYQSFAVKVEKVKTLTLLVHSADQAEWARSVFVEPVLFE</sequence>
<organism evidence="2 3">
    <name type="scientific">Frigoriglobus tundricola</name>
    <dbReference type="NCBI Taxonomy" id="2774151"/>
    <lineage>
        <taxon>Bacteria</taxon>
        <taxon>Pseudomonadati</taxon>
        <taxon>Planctomycetota</taxon>
        <taxon>Planctomycetia</taxon>
        <taxon>Gemmatales</taxon>
        <taxon>Gemmataceae</taxon>
        <taxon>Frigoriglobus</taxon>
    </lineage>
</organism>
<keyword evidence="3" id="KW-1185">Reference proteome</keyword>
<protein>
    <recommendedName>
        <fullName evidence="1">Glycosyl hydrolase family 98 putative carbohydrate-binding module domain-containing protein</fullName>
    </recommendedName>
</protein>
<feature type="domain" description="Glycosyl hydrolase family 98 putative carbohydrate-binding module" evidence="1">
    <location>
        <begin position="167"/>
        <end position="314"/>
    </location>
</feature>
<proteinExistence type="predicted"/>
<accession>A0A6M5YJW8</accession>
<evidence type="ECO:0000313" key="3">
    <source>
        <dbReference type="Proteomes" id="UP000503447"/>
    </source>
</evidence>
<evidence type="ECO:0000259" key="1">
    <source>
        <dbReference type="SMART" id="SM00776"/>
    </source>
</evidence>
<dbReference type="SUPFAM" id="SSF49785">
    <property type="entry name" value="Galactose-binding domain-like"/>
    <property type="match status" value="1"/>
</dbReference>